<protein>
    <submittedName>
        <fullName evidence="3">Diadenosine tetraphosphate (Ap4A) hydrolase</fullName>
    </submittedName>
</protein>
<reference evidence="3 4" key="1">
    <citation type="submission" date="2016-10" db="EMBL/GenBank/DDBJ databases">
        <authorList>
            <person name="de Groot N.N."/>
        </authorList>
    </citation>
    <scope>NUCLEOTIDE SEQUENCE [LARGE SCALE GENOMIC DNA]</scope>
    <source>
        <strain evidence="3 4">DSM 44892</strain>
    </source>
</reference>
<dbReference type="CDD" id="cd01277">
    <property type="entry name" value="HINT_subgroup"/>
    <property type="match status" value="1"/>
</dbReference>
<gene>
    <name evidence="3" type="ORF">SAMN05444695_101689</name>
</gene>
<evidence type="ECO:0000313" key="3">
    <source>
        <dbReference type="EMBL" id="SDH29126.1"/>
    </source>
</evidence>
<accession>A0A1G8B7G5</accession>
<evidence type="ECO:0000313" key="4">
    <source>
        <dbReference type="Proteomes" id="UP000183263"/>
    </source>
</evidence>
<keyword evidence="3" id="KW-0378">Hydrolase</keyword>
<dbReference type="SUPFAM" id="SSF54197">
    <property type="entry name" value="HIT-like"/>
    <property type="match status" value="1"/>
</dbReference>
<dbReference type="PANTHER" id="PTHR46648">
    <property type="entry name" value="HIT FAMILY PROTEIN 1"/>
    <property type="match status" value="1"/>
</dbReference>
<feature type="short sequence motif" description="Histidine triad motif" evidence="2">
    <location>
        <begin position="96"/>
        <end position="100"/>
    </location>
</feature>
<dbReference type="InterPro" id="IPR011146">
    <property type="entry name" value="HIT-like"/>
</dbReference>
<dbReference type="Pfam" id="PF01230">
    <property type="entry name" value="HIT"/>
    <property type="match status" value="1"/>
</dbReference>
<dbReference type="Gene3D" id="3.30.428.10">
    <property type="entry name" value="HIT-like"/>
    <property type="match status" value="1"/>
</dbReference>
<evidence type="ECO:0000256" key="2">
    <source>
        <dbReference type="PIRSR" id="PIRSR601310-3"/>
    </source>
</evidence>
<keyword evidence="4" id="KW-1185">Reference proteome</keyword>
<sequence length="136" mass="14291">MNCIFCAIVAREADASVVHEDEAVLAFLDIRPFTPGHLLVIPKRHAAGLGTLDPEDAGAMFRVACTIGAALRTAPDVDGVNLLQADGVAAGQEVFHAHLHVIPRREGDGFGLRGPLPSMPPRAALDRTAAGIRALL</sequence>
<dbReference type="InterPro" id="IPR036265">
    <property type="entry name" value="HIT-like_sf"/>
</dbReference>
<dbReference type="EMBL" id="FNDN01000001">
    <property type="protein sequence ID" value="SDH29126.1"/>
    <property type="molecule type" value="Genomic_DNA"/>
</dbReference>
<dbReference type="InterPro" id="IPR039384">
    <property type="entry name" value="HINT"/>
</dbReference>
<dbReference type="GO" id="GO:0016787">
    <property type="term" value="F:hydrolase activity"/>
    <property type="evidence" value="ECO:0007669"/>
    <property type="project" value="UniProtKB-KW"/>
</dbReference>
<dbReference type="PROSITE" id="PS51084">
    <property type="entry name" value="HIT_2"/>
    <property type="match status" value="1"/>
</dbReference>
<dbReference type="Proteomes" id="UP000183263">
    <property type="component" value="Unassembled WGS sequence"/>
</dbReference>
<feature type="active site" description="Tele-AMP-histidine intermediate" evidence="1">
    <location>
        <position position="98"/>
    </location>
</feature>
<name>A0A1G8B7G5_9NOCA</name>
<evidence type="ECO:0000256" key="1">
    <source>
        <dbReference type="PIRSR" id="PIRSR601310-1"/>
    </source>
</evidence>
<dbReference type="OrthoDB" id="9784774at2"/>
<dbReference type="PRINTS" id="PR00332">
    <property type="entry name" value="HISTRIAD"/>
</dbReference>
<dbReference type="AlphaFoldDB" id="A0A1G8B7G5"/>
<dbReference type="PANTHER" id="PTHR46648:SF1">
    <property type="entry name" value="ADENOSINE 5'-MONOPHOSPHORAMIDASE HNT1"/>
    <property type="match status" value="1"/>
</dbReference>
<proteinExistence type="predicted"/>
<dbReference type="RefSeq" id="WP_072736183.1">
    <property type="nucleotide sequence ID" value="NZ_CP048813.1"/>
</dbReference>
<dbReference type="GO" id="GO:0009117">
    <property type="term" value="P:nucleotide metabolic process"/>
    <property type="evidence" value="ECO:0007669"/>
    <property type="project" value="TreeGrafter"/>
</dbReference>
<dbReference type="InterPro" id="IPR001310">
    <property type="entry name" value="Histidine_triad_HIT"/>
</dbReference>
<organism evidence="3 4">
    <name type="scientific">Rhodococcus triatomae</name>
    <dbReference type="NCBI Taxonomy" id="300028"/>
    <lineage>
        <taxon>Bacteria</taxon>
        <taxon>Bacillati</taxon>
        <taxon>Actinomycetota</taxon>
        <taxon>Actinomycetes</taxon>
        <taxon>Mycobacteriales</taxon>
        <taxon>Nocardiaceae</taxon>
        <taxon>Rhodococcus</taxon>
    </lineage>
</organism>